<dbReference type="KEGG" id="trc:DYE49_07075"/>
<dbReference type="CDD" id="cd00077">
    <property type="entry name" value="HDc"/>
    <property type="match status" value="1"/>
</dbReference>
<evidence type="ECO:0000313" key="4">
    <source>
        <dbReference type="EMBL" id="QOS40226.1"/>
    </source>
</evidence>
<dbReference type="PANTHER" id="PTHR11373:SF43">
    <property type="entry name" value="DEOXYGUANOSINETRIPHOSPHATE TRIPHOSPHOHYDROLASE-LIKE PROTEIN"/>
    <property type="match status" value="1"/>
</dbReference>
<proteinExistence type="predicted"/>
<organism evidence="3 5">
    <name type="scientific">Treponema rectale</name>
    <dbReference type="NCBI Taxonomy" id="744512"/>
    <lineage>
        <taxon>Bacteria</taxon>
        <taxon>Pseudomonadati</taxon>
        <taxon>Spirochaetota</taxon>
        <taxon>Spirochaetia</taxon>
        <taxon>Spirochaetales</taxon>
        <taxon>Treponemataceae</taxon>
        <taxon>Treponema</taxon>
    </lineage>
</organism>
<dbReference type="InterPro" id="IPR026875">
    <property type="entry name" value="PHydrolase_assoc_dom"/>
</dbReference>
<dbReference type="Pfam" id="PF01966">
    <property type="entry name" value="HD"/>
    <property type="match status" value="1"/>
</dbReference>
<gene>
    <name evidence="4" type="primary">dgt</name>
    <name evidence="4" type="ORF">DYE49_07075</name>
    <name evidence="3" type="ORF">HNP77_000403</name>
</gene>
<evidence type="ECO:0000313" key="3">
    <source>
        <dbReference type="EMBL" id="MBB5218059.1"/>
    </source>
</evidence>
<dbReference type="EC" id="3.1.5.1" evidence="3"/>
<evidence type="ECO:0000313" key="6">
    <source>
        <dbReference type="Proteomes" id="UP000593591"/>
    </source>
</evidence>
<evidence type="ECO:0000256" key="1">
    <source>
        <dbReference type="ARBA" id="ARBA00022801"/>
    </source>
</evidence>
<dbReference type="Pfam" id="PF13286">
    <property type="entry name" value="HD_assoc"/>
    <property type="match status" value="1"/>
</dbReference>
<dbReference type="SMART" id="SM00471">
    <property type="entry name" value="HDc"/>
    <property type="match status" value="1"/>
</dbReference>
<feature type="domain" description="HD" evidence="2">
    <location>
        <begin position="72"/>
        <end position="221"/>
    </location>
</feature>
<protein>
    <submittedName>
        <fullName evidence="4">DNTP triphosphohydrolase</fullName>
    </submittedName>
    <submittedName>
        <fullName evidence="3">dGTPase</fullName>
        <ecNumber evidence="3">3.1.5.1</ecNumber>
    </submittedName>
</protein>
<keyword evidence="5" id="KW-1185">Reference proteome</keyword>
<evidence type="ECO:0000259" key="2">
    <source>
        <dbReference type="PROSITE" id="PS51831"/>
    </source>
</evidence>
<reference evidence="3 5" key="2">
    <citation type="submission" date="2020-08" db="EMBL/GenBank/DDBJ databases">
        <title>Genomic Encyclopedia of Type Strains, Phase IV (KMG-IV): sequencing the most valuable type-strain genomes for metagenomic binning, comparative biology and taxonomic classification.</title>
        <authorList>
            <person name="Goeker M."/>
        </authorList>
    </citation>
    <scope>NUCLEOTIDE SEQUENCE [LARGE SCALE GENOMIC DNA]</scope>
    <source>
        <strain evidence="3 5">DSM 103679</strain>
    </source>
</reference>
<dbReference type="RefSeq" id="WP_184651493.1">
    <property type="nucleotide sequence ID" value="NZ_JACHFR010000001.1"/>
</dbReference>
<dbReference type="InterPro" id="IPR050135">
    <property type="entry name" value="dGTPase-like"/>
</dbReference>
<name>A0A840S6A2_9SPIR</name>
<dbReference type="PANTHER" id="PTHR11373">
    <property type="entry name" value="DEOXYNUCLEOSIDE TRIPHOSPHATE TRIPHOSPHOHYDROLASE"/>
    <property type="match status" value="1"/>
</dbReference>
<sequence length="427" mass="49502">MNDSFIQVRTDENNPKWKDCIKRENSLYSRGNGIRSEFERDYTRLLHCLAFRRLKHKTQVFFAPQNDHVCTRMEHVMHVASVSTTIAKHLGLNAELTQSIAIGHDIGHAPFGHTGEDILNSLISFKSDGQNSPKKFWHERNSLFFADFIETLQDPEGTEKNLDLTYAVRDGLICHCGEIDQQGLKPRDQAMDLYDIRRPGMTAPFTWEGCIVKISDKIAFLGRDIEDARAYHLLDMASYRQLREIVASTLGFGPDKKNSVHTTSGVHRSGRAVNTTVLINDMIVDLTQNSDPQSGICFSQPYFKFITELKRFSYANIYNNWRLIEFQHYAQDILGCIYRTLMKTQVYAQNRKMEQCFKYAPNLKKTFIDWLTKYSNYDPEKKSIMRFCTKEVFDINNDESYEKCVIEYISGMTDQFAITVYHEIISF</sequence>
<accession>A0A840S6A2</accession>
<dbReference type="EMBL" id="CP031517">
    <property type="protein sequence ID" value="QOS40226.1"/>
    <property type="molecule type" value="Genomic_DNA"/>
</dbReference>
<dbReference type="GO" id="GO:0006203">
    <property type="term" value="P:dGTP catabolic process"/>
    <property type="evidence" value="ECO:0007669"/>
    <property type="project" value="TreeGrafter"/>
</dbReference>
<dbReference type="PROSITE" id="PS51831">
    <property type="entry name" value="HD"/>
    <property type="match status" value="1"/>
</dbReference>
<reference evidence="4 6" key="1">
    <citation type="submission" date="2018-08" db="EMBL/GenBank/DDBJ databases">
        <title>The first complete genome of Treponema rectale (CHPAT), a commensal spirochete of the bovine rectum.</title>
        <authorList>
            <person name="Staton G.J."/>
            <person name="Clegg S.R."/>
            <person name="Carter S.D."/>
            <person name="Radford A.D."/>
            <person name="Darby A."/>
            <person name="Hall N."/>
            <person name="Birtles R.J."/>
            <person name="Evans N.J."/>
        </authorList>
    </citation>
    <scope>NUCLEOTIDE SEQUENCE [LARGE SCALE GENOMIC DNA]</scope>
    <source>
        <strain evidence="4 6">CHPA</strain>
    </source>
</reference>
<keyword evidence="1 3" id="KW-0378">Hydrolase</keyword>
<dbReference type="NCBIfam" id="TIGR01353">
    <property type="entry name" value="dGTP_triPase"/>
    <property type="match status" value="1"/>
</dbReference>
<dbReference type="Proteomes" id="UP000593591">
    <property type="component" value="Chromosome"/>
</dbReference>
<dbReference type="EMBL" id="JACHFR010000001">
    <property type="protein sequence ID" value="MBB5218059.1"/>
    <property type="molecule type" value="Genomic_DNA"/>
</dbReference>
<dbReference type="InterPro" id="IPR006261">
    <property type="entry name" value="dGTPase"/>
</dbReference>
<dbReference type="AlphaFoldDB" id="A0A840S6A2"/>
<dbReference type="InterPro" id="IPR006674">
    <property type="entry name" value="HD_domain"/>
</dbReference>
<dbReference type="Proteomes" id="UP000578697">
    <property type="component" value="Unassembled WGS sequence"/>
</dbReference>
<dbReference type="InterPro" id="IPR003607">
    <property type="entry name" value="HD/PDEase_dom"/>
</dbReference>
<evidence type="ECO:0000313" key="5">
    <source>
        <dbReference type="Proteomes" id="UP000578697"/>
    </source>
</evidence>
<dbReference type="GO" id="GO:0008832">
    <property type="term" value="F:dGTPase activity"/>
    <property type="evidence" value="ECO:0007669"/>
    <property type="project" value="UniProtKB-EC"/>
</dbReference>
<dbReference type="Gene3D" id="1.10.3210.10">
    <property type="entry name" value="Hypothetical protein af1432"/>
    <property type="match status" value="1"/>
</dbReference>
<dbReference type="SUPFAM" id="SSF109604">
    <property type="entry name" value="HD-domain/PDEase-like"/>
    <property type="match status" value="1"/>
</dbReference>